<dbReference type="Gene3D" id="3.30.390.50">
    <property type="entry name" value="CO dehydrogenase flavoprotein, C-terminal domain"/>
    <property type="match status" value="1"/>
</dbReference>
<organism evidence="7">
    <name type="scientific">Caulobacter sp. (strain K31)</name>
    <dbReference type="NCBI Taxonomy" id="366602"/>
    <lineage>
        <taxon>Bacteria</taxon>
        <taxon>Pseudomonadati</taxon>
        <taxon>Pseudomonadota</taxon>
        <taxon>Alphaproteobacteria</taxon>
        <taxon>Caulobacterales</taxon>
        <taxon>Caulobacteraceae</taxon>
        <taxon>Caulobacter</taxon>
    </lineage>
</organism>
<evidence type="ECO:0000256" key="4">
    <source>
        <dbReference type="ARBA" id="ARBA00023002"/>
    </source>
</evidence>
<dbReference type="Gene3D" id="3.30.465.10">
    <property type="match status" value="1"/>
</dbReference>
<dbReference type="Pfam" id="PF03450">
    <property type="entry name" value="CO_deh_flav_C"/>
    <property type="match status" value="1"/>
</dbReference>
<keyword evidence="1" id="KW-0285">Flavoprotein</keyword>
<name>B0T8T0_CAUSK</name>
<dbReference type="GO" id="GO:0051537">
    <property type="term" value="F:2 iron, 2 sulfur cluster binding"/>
    <property type="evidence" value="ECO:0007669"/>
    <property type="project" value="InterPro"/>
</dbReference>
<dbReference type="Pfam" id="PF01799">
    <property type="entry name" value="Fer2_2"/>
    <property type="match status" value="1"/>
</dbReference>
<dbReference type="PANTHER" id="PTHR45444:SF3">
    <property type="entry name" value="XANTHINE DEHYDROGENASE"/>
    <property type="match status" value="1"/>
</dbReference>
<dbReference type="InterPro" id="IPR001041">
    <property type="entry name" value="2Fe-2S_ferredoxin-type"/>
</dbReference>
<dbReference type="InterPro" id="IPR012675">
    <property type="entry name" value="Beta-grasp_dom_sf"/>
</dbReference>
<dbReference type="STRING" id="366602.Caul_3720"/>
<dbReference type="InterPro" id="IPR036683">
    <property type="entry name" value="CO_DH_flav_C_dom_sf"/>
</dbReference>
<dbReference type="PROSITE" id="PS00197">
    <property type="entry name" value="2FE2S_FER_1"/>
    <property type="match status" value="1"/>
</dbReference>
<dbReference type="Gene3D" id="1.10.150.120">
    <property type="entry name" value="[2Fe-2S]-binding domain"/>
    <property type="match status" value="1"/>
</dbReference>
<dbReference type="InterPro" id="IPR012175">
    <property type="entry name" value="Xanth_DH_ssu_bac"/>
</dbReference>
<dbReference type="InterPro" id="IPR005107">
    <property type="entry name" value="CO_DH_flav_C"/>
</dbReference>
<reference evidence="7" key="1">
    <citation type="submission" date="2008-01" db="EMBL/GenBank/DDBJ databases">
        <title>Complete sequence of chromosome of Caulobacter sp. K31.</title>
        <authorList>
            <consortium name="US DOE Joint Genome Institute"/>
            <person name="Copeland A."/>
            <person name="Lucas S."/>
            <person name="Lapidus A."/>
            <person name="Barry K."/>
            <person name="Glavina del Rio T."/>
            <person name="Dalin E."/>
            <person name="Tice H."/>
            <person name="Pitluck S."/>
            <person name="Bruce D."/>
            <person name="Goodwin L."/>
            <person name="Thompson L.S."/>
            <person name="Brettin T."/>
            <person name="Detter J.C."/>
            <person name="Han C."/>
            <person name="Schmutz J."/>
            <person name="Larimer F."/>
            <person name="Land M."/>
            <person name="Hauser L."/>
            <person name="Kyrpides N."/>
            <person name="Kim E."/>
            <person name="Stephens C."/>
            <person name="Richardson P."/>
        </authorList>
    </citation>
    <scope>NUCLEOTIDE SEQUENCE [LARGE SCALE GENOMIC DNA]</scope>
    <source>
        <strain evidence="7">K31</strain>
    </source>
</reference>
<dbReference type="InterPro" id="IPR016166">
    <property type="entry name" value="FAD-bd_PCMH"/>
</dbReference>
<dbReference type="SUPFAM" id="SSF56176">
    <property type="entry name" value="FAD-binding/transporter-associated domain-like"/>
    <property type="match status" value="1"/>
</dbReference>
<dbReference type="AlphaFoldDB" id="B0T8T0"/>
<dbReference type="InterPro" id="IPR016167">
    <property type="entry name" value="FAD-bd_PCMH_sub1"/>
</dbReference>
<dbReference type="InterPro" id="IPR002346">
    <property type="entry name" value="Mopterin_DH_FAD-bd"/>
</dbReference>
<keyword evidence="4" id="KW-0560">Oxidoreductase</keyword>
<dbReference type="InterPro" id="IPR002888">
    <property type="entry name" value="2Fe-2S-bd"/>
</dbReference>
<dbReference type="InterPro" id="IPR016169">
    <property type="entry name" value="FAD-bd_PCMH_sub2"/>
</dbReference>
<keyword evidence="2" id="KW-0479">Metal-binding</keyword>
<keyword evidence="5" id="KW-0408">Iron</keyword>
<dbReference type="GO" id="GO:0071949">
    <property type="term" value="F:FAD binding"/>
    <property type="evidence" value="ECO:0007669"/>
    <property type="project" value="InterPro"/>
</dbReference>
<dbReference type="Pfam" id="PF00111">
    <property type="entry name" value="Fer2"/>
    <property type="match status" value="1"/>
</dbReference>
<dbReference type="HOGENOM" id="CLU_001681_9_0_5"/>
<dbReference type="CDD" id="cd00207">
    <property type="entry name" value="fer2"/>
    <property type="match status" value="1"/>
</dbReference>
<evidence type="ECO:0000256" key="2">
    <source>
        <dbReference type="ARBA" id="ARBA00022723"/>
    </source>
</evidence>
<keyword evidence="3" id="KW-0274">FAD</keyword>
<dbReference type="OrthoDB" id="9792018at2"/>
<dbReference type="SUPFAM" id="SSF55447">
    <property type="entry name" value="CO dehydrogenase flavoprotein C-terminal domain-like"/>
    <property type="match status" value="1"/>
</dbReference>
<evidence type="ECO:0000259" key="6">
    <source>
        <dbReference type="PROSITE" id="PS51387"/>
    </source>
</evidence>
<dbReference type="SUPFAM" id="SSF47741">
    <property type="entry name" value="CO dehydrogenase ISP C-domain like"/>
    <property type="match status" value="1"/>
</dbReference>
<dbReference type="PIRSF" id="PIRSF036557">
    <property type="entry name" value="XdhA_RC"/>
    <property type="match status" value="1"/>
</dbReference>
<dbReference type="EMBL" id="CP000927">
    <property type="protein sequence ID" value="ABZ72847.1"/>
    <property type="molecule type" value="Genomic_DNA"/>
</dbReference>
<dbReference type="GO" id="GO:0004854">
    <property type="term" value="F:xanthine dehydrogenase activity"/>
    <property type="evidence" value="ECO:0007669"/>
    <property type="project" value="InterPro"/>
</dbReference>
<dbReference type="GO" id="GO:0005506">
    <property type="term" value="F:iron ion binding"/>
    <property type="evidence" value="ECO:0007669"/>
    <property type="project" value="InterPro"/>
</dbReference>
<dbReference type="eggNOG" id="COG4630">
    <property type="taxonomic scope" value="Bacteria"/>
</dbReference>
<evidence type="ECO:0000256" key="3">
    <source>
        <dbReference type="ARBA" id="ARBA00022827"/>
    </source>
</evidence>
<dbReference type="PROSITE" id="PS51387">
    <property type="entry name" value="FAD_PCMH"/>
    <property type="match status" value="1"/>
</dbReference>
<dbReference type="NCBIfam" id="TIGR02963">
    <property type="entry name" value="xanthine_xdhA"/>
    <property type="match status" value="1"/>
</dbReference>
<protein>
    <submittedName>
        <fullName evidence="7">Xanthine dehydrogenase, small subunit</fullName>
    </submittedName>
</protein>
<evidence type="ECO:0000256" key="1">
    <source>
        <dbReference type="ARBA" id="ARBA00022630"/>
    </source>
</evidence>
<dbReference type="InterPro" id="IPR016208">
    <property type="entry name" value="Ald_Oxase/xanthine_DH-like"/>
</dbReference>
<accession>B0T8T0</accession>
<feature type="domain" description="FAD-binding PCMH-type" evidence="6">
    <location>
        <begin position="199"/>
        <end position="372"/>
    </location>
</feature>
<dbReference type="InterPro" id="IPR014307">
    <property type="entry name" value="Xanthine_DH_ssu"/>
</dbReference>
<dbReference type="KEGG" id="cak:Caul_3720"/>
<evidence type="ECO:0000313" key="7">
    <source>
        <dbReference type="EMBL" id="ABZ72847.1"/>
    </source>
</evidence>
<proteinExistence type="predicted"/>
<dbReference type="SUPFAM" id="SSF54292">
    <property type="entry name" value="2Fe-2S ferredoxin-like"/>
    <property type="match status" value="1"/>
</dbReference>
<sequence length="493" mass="52186">MAPGQQRGVRFLLNGEPVEAEGVDPTRTLLEYLRGDLRRTGTKEGCAEGDCGSCTVLVGELDGEAPNPKVAWRAVNSCIQFVPMLDGKAVISVEGLAPKNERGDTPHPVQAAMVEHHGSQCGFCTPGFIMSLYGRAVAAKGTDAPIDEVLAGNLCRCTGYGPIIAAAEAIPGEAAPDVADKLAALRRDAALSLDYADPIAGVTRRWFAPRSADALAETYAAHPDAVVVAGATDVGLWVTKLRKPLETLIDIGQVAELKRIERANGGVRIGAGVRYVDALETLSGLYPDLGAMMRRLGSTQVRNSGTIGGNIANGSPIGDMPPALIAAGATLILRHWNERRVLPLEDFFIAYGQQDRRPGEFVEAVLVPDPAPGALFKVFKLSKRFDQDISAVCGAFNIQIEDEVVTGARIVYGGMAGTPKRATACEDALVGQPWNRATIHAAVEALAGDFTPLTDARASAAYRALTAGNMLRKVFIESARPDLETRVSEAAHG</sequence>
<gene>
    <name evidence="7" type="ordered locus">Caul_3720</name>
</gene>
<dbReference type="PANTHER" id="PTHR45444">
    <property type="entry name" value="XANTHINE DEHYDROGENASE"/>
    <property type="match status" value="1"/>
</dbReference>
<evidence type="ECO:0000256" key="5">
    <source>
        <dbReference type="ARBA" id="ARBA00023004"/>
    </source>
</evidence>
<dbReference type="InterPro" id="IPR036884">
    <property type="entry name" value="2Fe-2S-bd_dom_sf"/>
</dbReference>
<dbReference type="InterPro" id="IPR006058">
    <property type="entry name" value="2Fe2S_fd_BS"/>
</dbReference>
<dbReference type="InterPro" id="IPR036010">
    <property type="entry name" value="2Fe-2S_ferredoxin-like_sf"/>
</dbReference>
<dbReference type="SMART" id="SM01092">
    <property type="entry name" value="CO_deh_flav_C"/>
    <property type="match status" value="1"/>
</dbReference>
<dbReference type="InterPro" id="IPR036318">
    <property type="entry name" value="FAD-bd_PCMH-like_sf"/>
</dbReference>
<dbReference type="Gene3D" id="3.10.20.30">
    <property type="match status" value="1"/>
</dbReference>
<dbReference type="Gene3D" id="3.30.43.10">
    <property type="entry name" value="Uridine Diphospho-n-acetylenolpyruvylglucosamine Reductase, domain 2"/>
    <property type="match status" value="1"/>
</dbReference>
<dbReference type="Pfam" id="PF00941">
    <property type="entry name" value="FAD_binding_5"/>
    <property type="match status" value="1"/>
</dbReference>